<gene>
    <name evidence="1" type="ORF">BT96DRAFT_844817</name>
</gene>
<dbReference type="Proteomes" id="UP000799118">
    <property type="component" value="Unassembled WGS sequence"/>
</dbReference>
<reference evidence="1" key="1">
    <citation type="journal article" date="2019" name="Environ. Microbiol.">
        <title>Fungal ecological strategies reflected in gene transcription - a case study of two litter decomposers.</title>
        <authorList>
            <person name="Barbi F."/>
            <person name="Kohler A."/>
            <person name="Barry K."/>
            <person name="Baskaran P."/>
            <person name="Daum C."/>
            <person name="Fauchery L."/>
            <person name="Ihrmark K."/>
            <person name="Kuo A."/>
            <person name="LaButti K."/>
            <person name="Lipzen A."/>
            <person name="Morin E."/>
            <person name="Grigoriev I.V."/>
            <person name="Henrissat B."/>
            <person name="Lindahl B."/>
            <person name="Martin F."/>
        </authorList>
    </citation>
    <scope>NUCLEOTIDE SEQUENCE</scope>
    <source>
        <strain evidence="1">JB14</strain>
    </source>
</reference>
<sequence>MGVKGPFIDWLRMMYDKMGYVVRVGSSYSEAFSSDVGVLTGSPNSPNLFNLAVADFKVVEHPDDVVLHDKIINHILQADDTGMATTVASSMHSKLRQFEMYAAKTGFAVSVPKCLMAVFGKNPDPGAVFLIHGKPMRKETEFKYMGAWHQTPLRGSMYKKNYEAYAEKAKNIAGAVLHAKTFVGKDIPVWDMRQLYIGRVDPYLMNGAEFIVDTVKKNREVLEAVQHYFLRRMLSLQSRSSLAVLFTETGLLPIRYRRIVILLKNMQYLVQLPHNHYTWKAFREAYNLAHDGKHSLFMETCFVLETLPIPVTWNVPTFENITVEHIQSLIVRVQESMKQDIQSQLMACPRTADSLRGRMEFDKKSEKLVFQALAFRHYLRVPSGIHRIALIHVVTGNHKLAVERLRWNERNKPHVPREQRLCRFC</sequence>
<proteinExistence type="predicted"/>
<evidence type="ECO:0000313" key="1">
    <source>
        <dbReference type="EMBL" id="KAE9382966.1"/>
    </source>
</evidence>
<keyword evidence="2" id="KW-1185">Reference proteome</keyword>
<dbReference type="OrthoDB" id="3051324at2759"/>
<protein>
    <submittedName>
        <fullName evidence="1">Uncharacterized protein</fullName>
    </submittedName>
</protein>
<dbReference type="AlphaFoldDB" id="A0A6A4GBS7"/>
<dbReference type="EMBL" id="ML770812">
    <property type="protein sequence ID" value="KAE9382966.1"/>
    <property type="molecule type" value="Genomic_DNA"/>
</dbReference>
<feature type="non-terminal residue" evidence="1">
    <location>
        <position position="425"/>
    </location>
</feature>
<evidence type="ECO:0000313" key="2">
    <source>
        <dbReference type="Proteomes" id="UP000799118"/>
    </source>
</evidence>
<name>A0A6A4GBS7_9AGAR</name>
<organism evidence="1 2">
    <name type="scientific">Gymnopus androsaceus JB14</name>
    <dbReference type="NCBI Taxonomy" id="1447944"/>
    <lineage>
        <taxon>Eukaryota</taxon>
        <taxon>Fungi</taxon>
        <taxon>Dikarya</taxon>
        <taxon>Basidiomycota</taxon>
        <taxon>Agaricomycotina</taxon>
        <taxon>Agaricomycetes</taxon>
        <taxon>Agaricomycetidae</taxon>
        <taxon>Agaricales</taxon>
        <taxon>Marasmiineae</taxon>
        <taxon>Omphalotaceae</taxon>
        <taxon>Gymnopus</taxon>
    </lineage>
</organism>
<accession>A0A6A4GBS7</accession>